<gene>
    <name evidence="1" type="ORF">SMRZ_LOCUS20361</name>
</gene>
<reference evidence="1 2" key="1">
    <citation type="submission" date="2018-11" db="EMBL/GenBank/DDBJ databases">
        <authorList>
            <consortium name="Pathogen Informatics"/>
        </authorList>
    </citation>
    <scope>NUCLEOTIDE SEQUENCE [LARGE SCALE GENOMIC DNA]</scope>
    <source>
        <strain evidence="1 2">Zambia</strain>
    </source>
</reference>
<dbReference type="PANTHER" id="PTHR47027:SF25">
    <property type="entry name" value="REVERSE TRANSCRIPTASE DOMAIN-CONTAINING PROTEIN"/>
    <property type="match status" value="1"/>
</dbReference>
<dbReference type="Proteomes" id="UP000277204">
    <property type="component" value="Unassembled WGS sequence"/>
</dbReference>
<proteinExistence type="predicted"/>
<protein>
    <submittedName>
        <fullName evidence="1">Uncharacterized protein</fullName>
    </submittedName>
</protein>
<dbReference type="PANTHER" id="PTHR47027">
    <property type="entry name" value="REVERSE TRANSCRIPTASE DOMAIN-CONTAINING PROTEIN"/>
    <property type="match status" value="1"/>
</dbReference>
<sequence length="144" mass="16225">MKTSTSEEKYGIQWTAQNQLDDFNFADDLALLSHIHEQMQIKADSVAAFSASVGLNIRKGKSKILKCNTENTNTITFDGETNIKVRISNTNIKTVLLYGAESWRTTTAIIGKIPWNNQQMIDHKPNKSISCKRMDELSKYAKAI</sequence>
<evidence type="ECO:0000313" key="1">
    <source>
        <dbReference type="EMBL" id="VDP35347.1"/>
    </source>
</evidence>
<dbReference type="AlphaFoldDB" id="A0A183MWD6"/>
<keyword evidence="2" id="KW-1185">Reference proteome</keyword>
<evidence type="ECO:0000313" key="2">
    <source>
        <dbReference type="Proteomes" id="UP000277204"/>
    </source>
</evidence>
<name>A0A183MWD6_9TREM</name>
<accession>A0A183MWD6</accession>
<dbReference type="EMBL" id="UZAI01018277">
    <property type="protein sequence ID" value="VDP35347.1"/>
    <property type="molecule type" value="Genomic_DNA"/>
</dbReference>
<organism evidence="1 2">
    <name type="scientific">Schistosoma margrebowiei</name>
    <dbReference type="NCBI Taxonomy" id="48269"/>
    <lineage>
        <taxon>Eukaryota</taxon>
        <taxon>Metazoa</taxon>
        <taxon>Spiralia</taxon>
        <taxon>Lophotrochozoa</taxon>
        <taxon>Platyhelminthes</taxon>
        <taxon>Trematoda</taxon>
        <taxon>Digenea</taxon>
        <taxon>Strigeidida</taxon>
        <taxon>Schistosomatoidea</taxon>
        <taxon>Schistosomatidae</taxon>
        <taxon>Schistosoma</taxon>
    </lineage>
</organism>